<dbReference type="CDD" id="cd01106">
    <property type="entry name" value="HTH_TipAL-Mta"/>
    <property type="match status" value="1"/>
</dbReference>
<evidence type="ECO:0000256" key="4">
    <source>
        <dbReference type="ARBA" id="ARBA00023163"/>
    </source>
</evidence>
<evidence type="ECO:0000256" key="2">
    <source>
        <dbReference type="ARBA" id="ARBA00023015"/>
    </source>
</evidence>
<keyword evidence="2" id="KW-0805">Transcription regulation</keyword>
<dbReference type="InterPro" id="IPR011256">
    <property type="entry name" value="Reg_factor_effector_dom_sf"/>
</dbReference>
<evidence type="ECO:0000256" key="3">
    <source>
        <dbReference type="ARBA" id="ARBA00023125"/>
    </source>
</evidence>
<organism evidence="6 7">
    <name type="scientific">Dialister invisus</name>
    <dbReference type="NCBI Taxonomy" id="218538"/>
    <lineage>
        <taxon>Bacteria</taxon>
        <taxon>Bacillati</taxon>
        <taxon>Bacillota</taxon>
        <taxon>Negativicutes</taxon>
        <taxon>Veillonellales</taxon>
        <taxon>Veillonellaceae</taxon>
        <taxon>Dialister</taxon>
    </lineage>
</organism>
<dbReference type="Gene3D" id="3.20.80.10">
    <property type="entry name" value="Regulatory factor, effector binding domain"/>
    <property type="match status" value="1"/>
</dbReference>
<protein>
    <submittedName>
        <fullName evidence="6">MerR family transcriptional regulator</fullName>
    </submittedName>
</protein>
<dbReference type="PROSITE" id="PS50937">
    <property type="entry name" value="HTH_MERR_2"/>
    <property type="match status" value="1"/>
</dbReference>
<evidence type="ECO:0000313" key="6">
    <source>
        <dbReference type="EMBL" id="MBF1129670.1"/>
    </source>
</evidence>
<evidence type="ECO:0000256" key="1">
    <source>
        <dbReference type="ARBA" id="ARBA00022491"/>
    </source>
</evidence>
<dbReference type="RefSeq" id="WP_276640159.1">
    <property type="nucleotide sequence ID" value="NZ_DBEWYD010000025.1"/>
</dbReference>
<gene>
    <name evidence="6" type="ORF">HXL70_06455</name>
</gene>
<dbReference type="InterPro" id="IPR000551">
    <property type="entry name" value="MerR-type_HTH_dom"/>
</dbReference>
<dbReference type="EMBL" id="JABZMK010000042">
    <property type="protein sequence ID" value="MBF1129670.1"/>
    <property type="molecule type" value="Genomic_DNA"/>
</dbReference>
<name>A0A930BB31_9FIRM</name>
<dbReference type="PANTHER" id="PTHR30204">
    <property type="entry name" value="REDOX-CYCLING DRUG-SENSING TRANSCRIPTIONAL ACTIVATOR SOXR"/>
    <property type="match status" value="1"/>
</dbReference>
<keyword evidence="3" id="KW-0238">DNA-binding</keyword>
<evidence type="ECO:0000259" key="5">
    <source>
        <dbReference type="PROSITE" id="PS50937"/>
    </source>
</evidence>
<dbReference type="InterPro" id="IPR047057">
    <property type="entry name" value="MerR_fam"/>
</dbReference>
<dbReference type="Pfam" id="PF13411">
    <property type="entry name" value="MerR_1"/>
    <property type="match status" value="1"/>
</dbReference>
<dbReference type="Gene3D" id="1.10.1660.10">
    <property type="match status" value="1"/>
</dbReference>
<sequence length="282" mass="32822">MKSGRKYLTIRKFSELTHTTVDTLKHYDEIGLLTPAYIGENKYRYYLPEQSLILTRILFGKHAGIPLKEIRSFIHSGHHTDAIQKYNEIINDLRARGKETDAIVSTIDNLRYYYSLSEKHPPRTLFSLYLPEWFILFSEKSKIDAAHESSSSDIANNLFLEGFNGQKWPHYLLGALLPEENIKTRNFSETKYFLKIDTPQLYDKAKIRFVPNGEWLCMLFYSKGKGLSENLGFYLDTLEKEKISVSGDIFIMDVVNSLITSNPDNYCTMIYALKERQTHEQF</sequence>
<evidence type="ECO:0000313" key="7">
    <source>
        <dbReference type="Proteomes" id="UP000757890"/>
    </source>
</evidence>
<dbReference type="SMART" id="SM00422">
    <property type="entry name" value="HTH_MERR"/>
    <property type="match status" value="1"/>
</dbReference>
<dbReference type="Proteomes" id="UP000757890">
    <property type="component" value="Unassembled WGS sequence"/>
</dbReference>
<proteinExistence type="predicted"/>
<dbReference type="GO" id="GO:0003677">
    <property type="term" value="F:DNA binding"/>
    <property type="evidence" value="ECO:0007669"/>
    <property type="project" value="UniProtKB-KW"/>
</dbReference>
<dbReference type="PANTHER" id="PTHR30204:SF69">
    <property type="entry name" value="MERR-FAMILY TRANSCRIPTIONAL REGULATOR"/>
    <property type="match status" value="1"/>
</dbReference>
<keyword evidence="4" id="KW-0804">Transcription</keyword>
<dbReference type="AlphaFoldDB" id="A0A930BB31"/>
<dbReference type="GO" id="GO:0003700">
    <property type="term" value="F:DNA-binding transcription factor activity"/>
    <property type="evidence" value="ECO:0007669"/>
    <property type="project" value="InterPro"/>
</dbReference>
<feature type="domain" description="HTH merR-type" evidence="5">
    <location>
        <begin position="7"/>
        <end position="76"/>
    </location>
</feature>
<reference evidence="6" key="1">
    <citation type="submission" date="2020-04" db="EMBL/GenBank/DDBJ databases">
        <title>Deep metagenomics examines the oral microbiome during advanced dental caries in children, revealing novel taxa and co-occurrences with host molecules.</title>
        <authorList>
            <person name="Baker J.L."/>
            <person name="Morton J.T."/>
            <person name="Dinis M."/>
            <person name="Alvarez R."/>
            <person name="Tran N.C."/>
            <person name="Knight R."/>
            <person name="Edlund A."/>
        </authorList>
    </citation>
    <scope>NUCLEOTIDE SEQUENCE</scope>
    <source>
        <strain evidence="6">JCVI_32_bin.14</strain>
    </source>
</reference>
<keyword evidence="1" id="KW-0678">Repressor</keyword>
<dbReference type="SUPFAM" id="SSF46955">
    <property type="entry name" value="Putative DNA-binding domain"/>
    <property type="match status" value="1"/>
</dbReference>
<dbReference type="InterPro" id="IPR009061">
    <property type="entry name" value="DNA-bd_dom_put_sf"/>
</dbReference>
<accession>A0A930BB31</accession>
<comment type="caution">
    <text evidence="6">The sequence shown here is derived from an EMBL/GenBank/DDBJ whole genome shotgun (WGS) entry which is preliminary data.</text>
</comment>